<name>A0A821TIX0_9BILA</name>
<protein>
    <submittedName>
        <fullName evidence="1">Uncharacterized protein</fullName>
    </submittedName>
</protein>
<dbReference type="Gene3D" id="3.20.20.70">
    <property type="entry name" value="Aldolase class I"/>
    <property type="match status" value="1"/>
</dbReference>
<dbReference type="EMBL" id="CAJOBP010068965">
    <property type="protein sequence ID" value="CAF4876197.1"/>
    <property type="molecule type" value="Genomic_DNA"/>
</dbReference>
<accession>A0A821TIX0</accession>
<organism evidence="1 2">
    <name type="scientific">Rotaria socialis</name>
    <dbReference type="NCBI Taxonomy" id="392032"/>
    <lineage>
        <taxon>Eukaryota</taxon>
        <taxon>Metazoa</taxon>
        <taxon>Spiralia</taxon>
        <taxon>Gnathifera</taxon>
        <taxon>Rotifera</taxon>
        <taxon>Eurotatoria</taxon>
        <taxon>Bdelloidea</taxon>
        <taxon>Philodinida</taxon>
        <taxon>Philodinidae</taxon>
        <taxon>Rotaria</taxon>
    </lineage>
</organism>
<feature type="non-terminal residue" evidence="1">
    <location>
        <position position="1"/>
    </location>
</feature>
<evidence type="ECO:0000313" key="1">
    <source>
        <dbReference type="EMBL" id="CAF4876197.1"/>
    </source>
</evidence>
<dbReference type="Proteomes" id="UP000663873">
    <property type="component" value="Unassembled WGS sequence"/>
</dbReference>
<keyword evidence="2" id="KW-1185">Reference proteome</keyword>
<sequence>GCDVSKMSAATLATLTNPEVIAVNQDPLGVQGKKVAFGSSQLPNSSSDVAVTNCTSFSATIAPERLQWSYNPQDGSIRSKLNGQCLSIDS</sequence>
<comment type="caution">
    <text evidence="1">The sequence shown here is derived from an EMBL/GenBank/DDBJ whole genome shotgun (WGS) entry which is preliminary data.</text>
</comment>
<reference evidence="1" key="1">
    <citation type="submission" date="2021-02" db="EMBL/GenBank/DDBJ databases">
        <authorList>
            <person name="Nowell W R."/>
        </authorList>
    </citation>
    <scope>NUCLEOTIDE SEQUENCE</scope>
</reference>
<dbReference type="AlphaFoldDB" id="A0A821TIX0"/>
<proteinExistence type="predicted"/>
<feature type="non-terminal residue" evidence="1">
    <location>
        <position position="90"/>
    </location>
</feature>
<dbReference type="PROSITE" id="PS50231">
    <property type="entry name" value="RICIN_B_LECTIN"/>
    <property type="match status" value="1"/>
</dbReference>
<evidence type="ECO:0000313" key="2">
    <source>
        <dbReference type="Proteomes" id="UP000663873"/>
    </source>
</evidence>
<dbReference type="InterPro" id="IPR013785">
    <property type="entry name" value="Aldolase_TIM"/>
</dbReference>
<gene>
    <name evidence="1" type="ORF">UJA718_LOCUS44492</name>
</gene>